<dbReference type="PANTHER" id="PTHR46730:SF4">
    <property type="entry name" value="POLYCYSTIC KIDNEY DISEASE PROTEIN 1-LIKE 1"/>
    <property type="match status" value="1"/>
</dbReference>
<dbReference type="Pfam" id="PF18911">
    <property type="entry name" value="PKD_4"/>
    <property type="match status" value="20"/>
</dbReference>
<protein>
    <submittedName>
        <fullName evidence="7">PKD domain-containing protein</fullName>
    </submittedName>
</protein>
<feature type="domain" description="PKD" evidence="6">
    <location>
        <begin position="626"/>
        <end position="692"/>
    </location>
</feature>
<dbReference type="KEGG" id="scor:J3U87_21345"/>
<feature type="domain" description="PKD" evidence="6">
    <location>
        <begin position="1081"/>
        <end position="1147"/>
    </location>
</feature>
<dbReference type="PANTHER" id="PTHR46730">
    <property type="entry name" value="POLYCYSTIN-1"/>
    <property type="match status" value="1"/>
</dbReference>
<evidence type="ECO:0000256" key="5">
    <source>
        <dbReference type="ARBA" id="ARBA00023136"/>
    </source>
</evidence>
<name>A0A8A4TDG9_SULCO</name>
<evidence type="ECO:0000256" key="4">
    <source>
        <dbReference type="ARBA" id="ARBA00022989"/>
    </source>
</evidence>
<proteinExistence type="predicted"/>
<evidence type="ECO:0000259" key="6">
    <source>
        <dbReference type="PROSITE" id="PS50093"/>
    </source>
</evidence>
<dbReference type="SMART" id="SM00089">
    <property type="entry name" value="PKD"/>
    <property type="match status" value="23"/>
</dbReference>
<dbReference type="Gene3D" id="2.60.40.10">
    <property type="entry name" value="Immunoglobulins"/>
    <property type="match status" value="24"/>
</dbReference>
<feature type="domain" description="PKD" evidence="6">
    <location>
        <begin position="879"/>
        <end position="945"/>
    </location>
</feature>
<feature type="domain" description="PKD" evidence="6">
    <location>
        <begin position="697"/>
        <end position="783"/>
    </location>
</feature>
<feature type="domain" description="PKD" evidence="6">
    <location>
        <begin position="334"/>
        <end position="420"/>
    </location>
</feature>
<keyword evidence="5" id="KW-0472">Membrane</keyword>
<feature type="domain" description="PKD" evidence="6">
    <location>
        <begin position="788"/>
        <end position="856"/>
    </location>
</feature>
<keyword evidence="4" id="KW-1133">Transmembrane helix</keyword>
<dbReference type="PROSITE" id="PS50093">
    <property type="entry name" value="PKD"/>
    <property type="match status" value="21"/>
</dbReference>
<dbReference type="CDD" id="cd00146">
    <property type="entry name" value="PKD"/>
    <property type="match status" value="15"/>
</dbReference>
<evidence type="ECO:0000313" key="8">
    <source>
        <dbReference type="Proteomes" id="UP000663929"/>
    </source>
</evidence>
<dbReference type="RefSeq" id="WP_237377800.1">
    <property type="nucleotide sequence ID" value="NZ_CP071793.1"/>
</dbReference>
<dbReference type="GO" id="GO:0005886">
    <property type="term" value="C:plasma membrane"/>
    <property type="evidence" value="ECO:0007669"/>
    <property type="project" value="TreeGrafter"/>
</dbReference>
<dbReference type="Proteomes" id="UP000663929">
    <property type="component" value="Chromosome"/>
</dbReference>
<evidence type="ECO:0000256" key="2">
    <source>
        <dbReference type="ARBA" id="ARBA00022692"/>
    </source>
</evidence>
<gene>
    <name evidence="7" type="ORF">J3U87_21345</name>
</gene>
<organism evidence="7 8">
    <name type="scientific">Sulfidibacter corallicola</name>
    <dbReference type="NCBI Taxonomy" id="2818388"/>
    <lineage>
        <taxon>Bacteria</taxon>
        <taxon>Pseudomonadati</taxon>
        <taxon>Acidobacteriota</taxon>
        <taxon>Holophagae</taxon>
        <taxon>Acanthopleuribacterales</taxon>
        <taxon>Acanthopleuribacteraceae</taxon>
        <taxon>Sulfidibacter</taxon>
    </lineage>
</organism>
<dbReference type="InterPro" id="IPR035986">
    <property type="entry name" value="PKD_dom_sf"/>
</dbReference>
<feature type="domain" description="PKD" evidence="6">
    <location>
        <begin position="269"/>
        <end position="329"/>
    </location>
</feature>
<evidence type="ECO:0000313" key="7">
    <source>
        <dbReference type="EMBL" id="QTD48139.1"/>
    </source>
</evidence>
<dbReference type="InterPro" id="IPR013783">
    <property type="entry name" value="Ig-like_fold"/>
</dbReference>
<keyword evidence="8" id="KW-1185">Reference proteome</keyword>
<comment type="subcellular location">
    <subcellularLocation>
        <location evidence="1">Membrane</location>
        <topology evidence="1">Multi-pass membrane protein</topology>
    </subcellularLocation>
</comment>
<accession>A0A8A4TDG9</accession>
<feature type="domain" description="PKD" evidence="6">
    <location>
        <begin position="1335"/>
        <end position="1421"/>
    </location>
</feature>
<evidence type="ECO:0000256" key="3">
    <source>
        <dbReference type="ARBA" id="ARBA00022737"/>
    </source>
</evidence>
<evidence type="ECO:0000256" key="1">
    <source>
        <dbReference type="ARBA" id="ARBA00004141"/>
    </source>
</evidence>
<feature type="domain" description="PKD" evidence="6">
    <location>
        <begin position="1543"/>
        <end position="1601"/>
    </location>
</feature>
<dbReference type="SUPFAM" id="SSF49299">
    <property type="entry name" value="PKD domain"/>
    <property type="match status" value="24"/>
</dbReference>
<dbReference type="InterPro" id="IPR022409">
    <property type="entry name" value="PKD/Chitinase_dom"/>
</dbReference>
<feature type="domain" description="PKD" evidence="6">
    <location>
        <begin position="1453"/>
        <end position="1512"/>
    </location>
</feature>
<feature type="domain" description="PKD" evidence="6">
    <location>
        <begin position="515"/>
        <end position="601"/>
    </location>
</feature>
<dbReference type="Pfam" id="PF00801">
    <property type="entry name" value="PKD"/>
    <property type="match status" value="3"/>
</dbReference>
<feature type="domain" description="PKD" evidence="6">
    <location>
        <begin position="1973"/>
        <end position="2041"/>
    </location>
</feature>
<feature type="domain" description="PKD" evidence="6">
    <location>
        <begin position="1817"/>
        <end position="1876"/>
    </location>
</feature>
<dbReference type="InterPro" id="IPR000601">
    <property type="entry name" value="PKD_dom"/>
</dbReference>
<keyword evidence="2" id="KW-0812">Transmembrane</keyword>
<dbReference type="GO" id="GO:0005261">
    <property type="term" value="F:monoatomic cation channel activity"/>
    <property type="evidence" value="ECO:0007669"/>
    <property type="project" value="TreeGrafter"/>
</dbReference>
<dbReference type="GO" id="GO:0006816">
    <property type="term" value="P:calcium ion transport"/>
    <property type="evidence" value="ECO:0007669"/>
    <property type="project" value="TreeGrafter"/>
</dbReference>
<feature type="domain" description="PKD" evidence="6">
    <location>
        <begin position="435"/>
        <end position="510"/>
    </location>
</feature>
<dbReference type="EMBL" id="CP071793">
    <property type="protein sequence ID" value="QTD48139.1"/>
    <property type="molecule type" value="Genomic_DNA"/>
</dbReference>
<feature type="domain" description="PKD" evidence="6">
    <location>
        <begin position="1699"/>
        <end position="1785"/>
    </location>
</feature>
<sequence length="2703" mass="278507">MSRLTCSNTTLDTCTNPKPFQSVPLFSGWRAAASALLLLTLAAPQGLWAGGNMEPDGAIDLPAMNTTIPEGGSVTFEGTGNDPDGNTPLTFLWDFDGGATNSTDEDPGAVTFNTAGVYTVTFTVTDSLALADPTPAQVVITVNAPPDGTIDLPLMDTTIAEGDSVTFGGTASDPDGNTPLTFLWNFDGGATNSTDEDPGAVTFSTAGVYNVTFTATDSLGLADPTPATVEITVNARPSGTIDLPIANTTIAEGESVTFEGSGSDPDGHTPLTFLWDFDGGATNSTDEDPGMVTFDTPGVYDVAFTVTDNLGLADAIPAMVTITVNARPDGTIDSPATDVQILPSGTVNFQGSGTDAENNLPLTYDWFFDGAAGNSNLEDPGLIAFAAVGHYDVTLTVTDSLGADDLSPATRRVTVSTPPVATIDLPMADATIGTGETVTFGGGATDADGDLSFTFLWDFDGGATNSTVEDPGAVQFDTPGLYTVSFTATDSLGVPSVADTVMVRVSDRPDASIDAPVGPQTVARGEALTFGATGSDPDDSTPLTYLWDFGGGAANIGVEDPGSVQFNTNGMFTVTLTVTDSFGLEDLTPPTLTVTVTDAPNGTIDAPATNQVIATGESVSFTGTSSDPDNSTPLTFLWDFGGGATNSMVEDPGSVTFNTAGVYTVTFTVTDALGIADPTPGTVQVTVTDRPDGTITAPATDLLIETGSSVNFSADASDPDNNTPLTYLWDFDGGATNSTIEDPGNVAFDTPGVYDVTFTVTDALGFADLSPDTVRITVTDAPESTIDLPASNTTVLVNGAVTFEGTATDADNNTPLTFLWDFDGGATNSTTEDPGPVTFDTPGIYQVTFTATDALGMADPTPDTVQLIVTHAPEGTIDAPVTDQVIATGTTLNFQGTVTDADDNTPFTYLWDFDGGATNSTDEDPGDVTFNSVGVFDVTFTATDAFLVSDQTPATLRVTVTDAPSGTITSPAGNQTIDVGDSLNFAGAASDPDNTTPLSFLWEFDGAVPDQNVEDPGVVTFNTAGVYDVTFTVTDALGISDPTPATLTVTVNGPPNGTIDTPVGNQNISVGESLNFTGTGTDPDNNTPLTYLWDFDGGAANSTTEDPGSVQFDSPGSFTVRFTVTDSLGQVDPTPATMVVNVANAPAGIIDEPATGPVIIAPGASVFFLGSVIDPDNATPYTYLWNFDGGATNSVVQDPGNVVFLNHGTYDTTFQVTNGLGIADPSPPGVTVIVSNRPESVIDSPAGPVNVGVGGSVSFAGSGSDPDGDTPLTYLWTFDGAAPDSALEDPGAVTFNATGTYTVTLTATDSLGAPDDTPATVVVTVTDPPDGTIDTPAANLSVATGGTVSFTGSASDPDNNLPLTHLWDFDGGATNSTTEDPGAIQFDTPGVYTVTYTVTDALGVVDPTPDTVTVSVTDPPDGTIDAPASDVTIPVGGSVTFAGSGVDPDNDLPLTFLWDFDGGATNSTVEDPGEITFDNGGTFTVTFTVSDAQGIADPTPATVVVTVTGAPESTIDEPTGPVTVTVGESVTFAGSGNDPDGDTPLTYAWDFDGAAPASTEEDPGAIQFDTPGEYEVTLTVTDARGIADPTPASVTVTVGDTPNGTIDTPAEDVIIAVGESVNFTASGNDPGGHLPLDFQWDFGGGASDSNVEDPGDVTFNSVGNFTVTLTVTNDIGLEDPVPATITVTVSERPVGAIDTPTGQVTIVTGQTVDFTGSATDADNTTPFDFAWDFGGGAANQSVEDPGEVAFDTPGVYTVVMTVTDALGLEDLTPPSVTVRVSDEPDGTIDSPAGDMIIGTGESLNFTATAVDSDNNLPLTHFWDFGGGASDANVEDPGAVTFDTPGIYTVSYQVTDAFGIVDPTPAEITVTVADRPESVINDPVADMIIGSGSSLLFSATGSDTGGNQPLSYFWTFAGVVPDSAERNPGEVLFANAGIFDITLTVTNSLGLEDLTPATVRVTVTDAPEGTIDEPAASVVGVAPGESVTFSATATDADNTNPLTFAWSFDGGATDVTVEDPGSVAFADPGVYQVTFTVTDGLGIQDPTPATRTIVVSSEVAGFIDHPTNSVIVNPGTMVEFAGTGGDPANQTPLSFLWTFDGAAPDSTLEDPGFLTFDDPGSYAVRFIVTNAIDVADPDPPRRTIFVNDPPTGTIEQPTGDVSIPVGASVSFQASSADPNTLSGLAPDTDLAVLWDFDGGAPNSTVEDPGTVVFQEPGVFDVTFTVTDSRGAPDPNPPTRRIVVGSAPDGTIESPVEEELTINLGDSLDFAGSAIDPDNQMPLTFAWDFDGAAPPSDQMEPGTILFDQQESGPIQQHLVTFTVTNNLDITDPIPDTTLITVNRPPAGAELRLVVAGGESQSSGTPTVLDPDVDDTHLFEIVDPPEFGLLEESDGTFTYTVAPDRHGSFEFTFRATDPGGFEVLGQGVILVLTSKVYSGLLASWPDPPIIDCLTPGDTECQNDIDTLLEIVNNPDVPRGRLGKRSRAFRLAGDPAAPVQILADGPVTSNVAPFAGMDLELRAAIQREVEDDLDGAWPGFLLTSVPAYLSPPGSRIERWLAAVPPDSELNDLCEHSVMARWPRLGMVPREGSTFDHGETWSAVCRADGSGEAWFALYVPSGAHGSLTVRAVPHGDDGLDEPVVELFAGEVGPFVTQCGDLRALGCSEAGADSAVTVHGAELRGRVLFAVVRGLEGRQGTFTLLLERH</sequence>
<feature type="domain" description="PKD" evidence="6">
    <location>
        <begin position="178"/>
        <end position="238"/>
    </location>
</feature>
<feature type="domain" description="PKD" evidence="6">
    <location>
        <begin position="2179"/>
        <end position="2229"/>
    </location>
</feature>
<feature type="domain" description="PKD" evidence="6">
    <location>
        <begin position="1244"/>
        <end position="1330"/>
    </location>
</feature>
<feature type="domain" description="PKD" evidence="6">
    <location>
        <begin position="61"/>
        <end position="127"/>
    </location>
</feature>
<keyword evidence="3" id="KW-0677">Repeat</keyword>
<reference evidence="7" key="1">
    <citation type="submission" date="2021-03" db="EMBL/GenBank/DDBJ databases">
        <title>Acanthopleuribacteraceae sp. M133.</title>
        <authorList>
            <person name="Wang G."/>
        </authorList>
    </citation>
    <scope>NUCLEOTIDE SEQUENCE</scope>
    <source>
        <strain evidence="7">M133</strain>
    </source>
</reference>
<feature type="domain" description="PKD" evidence="6">
    <location>
        <begin position="1635"/>
        <end position="1694"/>
    </location>
</feature>
<feature type="domain" description="PKD" evidence="6">
    <location>
        <begin position="1179"/>
        <end position="1221"/>
    </location>
</feature>